<name>A0ABY6J8H1_9BACT</name>
<dbReference type="PANTHER" id="PTHR30273">
    <property type="entry name" value="PERIPLASMIC SIGNAL SENSOR AND SIGMA FACTOR ACTIVATOR FECR-RELATED"/>
    <property type="match status" value="1"/>
</dbReference>
<evidence type="ECO:0000256" key="1">
    <source>
        <dbReference type="SAM" id="Phobius"/>
    </source>
</evidence>
<evidence type="ECO:0000313" key="5">
    <source>
        <dbReference type="Proteomes" id="UP001162741"/>
    </source>
</evidence>
<dbReference type="Pfam" id="PF04773">
    <property type="entry name" value="FecR"/>
    <property type="match status" value="1"/>
</dbReference>
<dbReference type="Gene3D" id="3.55.50.30">
    <property type="match status" value="1"/>
</dbReference>
<reference evidence="4" key="1">
    <citation type="submission" date="2022-10" db="EMBL/GenBank/DDBJ databases">
        <title>Chitinophaga sp. nov., isolated from soil.</title>
        <authorList>
            <person name="Jeon C.O."/>
        </authorList>
    </citation>
    <scope>NUCLEOTIDE SEQUENCE</scope>
    <source>
        <strain evidence="4">R8</strain>
    </source>
</reference>
<feature type="transmembrane region" description="Helical" evidence="1">
    <location>
        <begin position="67"/>
        <end position="88"/>
    </location>
</feature>
<accession>A0ABY6J8H1</accession>
<evidence type="ECO:0000313" key="4">
    <source>
        <dbReference type="EMBL" id="UYQ95938.1"/>
    </source>
</evidence>
<sequence length="370" mass="41023">MDQEDLLALIARVEKGTATDEELARYNAWCNAFQADEQPVPDFDRISKNMLEAINQQIGPKRRRVPVYRVAAAAAVLAIAATAAWYWYPRNETITAPQARHQQQQQPAEKVTLVLGDGSRITLDDAKEGELAATSGARVIKLKGDQLAYEAASGAPAKLEYNTLQTPRGEKYRITLPDGSQVWLNASTTLRFPTRFEGKERVVELTGEAYFDIAQNAAQPFKVKSGDMEVQVLGTGFNIMAYPDEPAIRATLLTGAVRLASNEQQVLLKPGQQGIYKSTQTGFKVTSVNTDHVVAWKNGLFVFENEDIATIMRRIARWYDVEVELAPGLEDKRFGATISQQKNIQLVLKALETTGSVHFKIQGKKILVMP</sequence>
<feature type="domain" description="FecR protein" evidence="2">
    <location>
        <begin position="163"/>
        <end position="258"/>
    </location>
</feature>
<gene>
    <name evidence="4" type="ORF">MKQ68_12590</name>
</gene>
<evidence type="ECO:0000259" key="3">
    <source>
        <dbReference type="Pfam" id="PF16344"/>
    </source>
</evidence>
<evidence type="ECO:0000259" key="2">
    <source>
        <dbReference type="Pfam" id="PF04773"/>
    </source>
</evidence>
<dbReference type="PANTHER" id="PTHR30273:SF2">
    <property type="entry name" value="PROTEIN FECR"/>
    <property type="match status" value="1"/>
</dbReference>
<keyword evidence="1" id="KW-0472">Membrane</keyword>
<keyword evidence="1" id="KW-0812">Transmembrane</keyword>
<dbReference type="Pfam" id="PF16344">
    <property type="entry name" value="FecR_C"/>
    <property type="match status" value="1"/>
</dbReference>
<dbReference type="PIRSF" id="PIRSF018266">
    <property type="entry name" value="FecR"/>
    <property type="match status" value="1"/>
</dbReference>
<keyword evidence="5" id="KW-1185">Reference proteome</keyword>
<dbReference type="EMBL" id="CP107006">
    <property type="protein sequence ID" value="UYQ95938.1"/>
    <property type="molecule type" value="Genomic_DNA"/>
</dbReference>
<feature type="domain" description="Protein FecR C-terminal" evidence="3">
    <location>
        <begin position="301"/>
        <end position="368"/>
    </location>
</feature>
<dbReference type="RefSeq" id="WP_264283608.1">
    <property type="nucleotide sequence ID" value="NZ_CP107006.1"/>
</dbReference>
<dbReference type="InterPro" id="IPR012373">
    <property type="entry name" value="Ferrdict_sens_TM"/>
</dbReference>
<dbReference type="Gene3D" id="2.60.120.1440">
    <property type="match status" value="1"/>
</dbReference>
<dbReference type="InterPro" id="IPR032508">
    <property type="entry name" value="FecR_C"/>
</dbReference>
<organism evidence="4 5">
    <name type="scientific">Chitinophaga horti</name>
    <dbReference type="NCBI Taxonomy" id="2920382"/>
    <lineage>
        <taxon>Bacteria</taxon>
        <taxon>Pseudomonadati</taxon>
        <taxon>Bacteroidota</taxon>
        <taxon>Chitinophagia</taxon>
        <taxon>Chitinophagales</taxon>
        <taxon>Chitinophagaceae</taxon>
        <taxon>Chitinophaga</taxon>
    </lineage>
</organism>
<dbReference type="InterPro" id="IPR006860">
    <property type="entry name" value="FecR"/>
</dbReference>
<keyword evidence="1" id="KW-1133">Transmembrane helix</keyword>
<proteinExistence type="predicted"/>
<protein>
    <submittedName>
        <fullName evidence="4">DUF4974 domain-containing protein</fullName>
    </submittedName>
</protein>
<dbReference type="Proteomes" id="UP001162741">
    <property type="component" value="Chromosome"/>
</dbReference>